<sequence length="47" mass="4880">MARRPAQHFVCQSCGAVFPKWAGRCESCGAWNSIVEESAAPSPAGGA</sequence>
<proteinExistence type="predicted"/>
<gene>
    <name evidence="3" type="ORF">HUK84_22355</name>
</gene>
<evidence type="ECO:0000313" key="3">
    <source>
        <dbReference type="EMBL" id="NVN13848.1"/>
    </source>
</evidence>
<evidence type="ECO:0000313" key="4">
    <source>
        <dbReference type="Proteomes" id="UP000534870"/>
    </source>
</evidence>
<keyword evidence="1" id="KW-0479">Metal-binding</keyword>
<feature type="non-terminal residue" evidence="3">
    <location>
        <position position="47"/>
    </location>
</feature>
<organism evidence="3 4">
    <name type="scientific">Nguyenibacter vanlangensis</name>
    <dbReference type="NCBI Taxonomy" id="1216886"/>
    <lineage>
        <taxon>Bacteria</taxon>
        <taxon>Pseudomonadati</taxon>
        <taxon>Pseudomonadota</taxon>
        <taxon>Alphaproteobacteria</taxon>
        <taxon>Acetobacterales</taxon>
        <taxon>Acetobacteraceae</taxon>
        <taxon>Nguyenibacter</taxon>
    </lineage>
</organism>
<dbReference type="GO" id="GO:0046872">
    <property type="term" value="F:metal ion binding"/>
    <property type="evidence" value="ECO:0007669"/>
    <property type="project" value="UniProtKB-KW"/>
</dbReference>
<dbReference type="InterPro" id="IPR041166">
    <property type="entry name" value="Rubredoxin_2"/>
</dbReference>
<evidence type="ECO:0000256" key="1">
    <source>
        <dbReference type="ARBA" id="ARBA00022723"/>
    </source>
</evidence>
<dbReference type="EMBL" id="JABXXP010001240">
    <property type="protein sequence ID" value="NVN13848.1"/>
    <property type="molecule type" value="Genomic_DNA"/>
</dbReference>
<accession>A0A7Y7J0Q8</accession>
<dbReference type="Pfam" id="PF18073">
    <property type="entry name" value="Zn_ribbon_LapB"/>
    <property type="match status" value="1"/>
</dbReference>
<evidence type="ECO:0000259" key="2">
    <source>
        <dbReference type="Pfam" id="PF18073"/>
    </source>
</evidence>
<dbReference type="Proteomes" id="UP000534870">
    <property type="component" value="Unassembled WGS sequence"/>
</dbReference>
<name>A0A7Y7J0Q8_9PROT</name>
<feature type="domain" description="LapB rubredoxin metal binding" evidence="2">
    <location>
        <begin position="9"/>
        <end position="36"/>
    </location>
</feature>
<dbReference type="AlphaFoldDB" id="A0A7Y7J0Q8"/>
<dbReference type="RefSeq" id="WP_176642064.1">
    <property type="nucleotide sequence ID" value="NZ_JABXXP010001240.1"/>
</dbReference>
<protein>
    <recommendedName>
        <fullName evidence="2">LapB rubredoxin metal binding domain-containing protein</fullName>
    </recommendedName>
</protein>
<comment type="caution">
    <text evidence="3">The sequence shown here is derived from an EMBL/GenBank/DDBJ whole genome shotgun (WGS) entry which is preliminary data.</text>
</comment>
<reference evidence="3 4" key="1">
    <citation type="submission" date="2020-06" db="EMBL/GenBank/DDBJ databases">
        <title>Description of novel acetic acid bacteria.</title>
        <authorList>
            <person name="Sombolestani A."/>
        </authorList>
    </citation>
    <scope>NUCLEOTIDE SEQUENCE [LARGE SCALE GENOMIC DNA]</scope>
    <source>
        <strain evidence="3 4">LMG 31431</strain>
    </source>
</reference>